<sequence length="396" mass="41764">MQVFRIALRLIRNSWPLFAIYVLALSAMGMVMGTSVGGSVPSDEAYQQESPRAAVIDRDGSEVSQALEAFVRSESTYIELEDSTYALQDAAARDVASYVLVIPEGWGEDMLAAAREGTDAPALETIVSYSGADGTLMDERVRGWAQELYALAAASDAPASDLISWLGDVQSSGVEVSRAEPEEAGVPTDYLVYVQFATYPLFGGIAAIVSQGLASLRDPDVRRRLGASSVSDGSFRCQTGMAIGFCGVLVWALNGALGFMVYRDALAGVSMGAVLLIQMALLALALVGTGFGFLLWQLGVSHEVAHAVANIASMVLTFLAGTWVSIDQMGPAIESIARLTPGYWCVQGIVRVYEAPRITLDVAADVAACAGVTALFAVAVVSVALALGRVRDREAA</sequence>
<dbReference type="Gene3D" id="3.40.1710.10">
    <property type="entry name" value="abc type-2 transporter like domain"/>
    <property type="match status" value="1"/>
</dbReference>
<dbReference type="InterPro" id="IPR051449">
    <property type="entry name" value="ABC-2_transporter_component"/>
</dbReference>
<dbReference type="EMBL" id="JAUDDZ010000006">
    <property type="protein sequence ID" value="MDM8275004.1"/>
    <property type="molecule type" value="Genomic_DNA"/>
</dbReference>
<comment type="caution">
    <text evidence="8">The sequence shown here is derived from an EMBL/GenBank/DDBJ whole genome shotgun (WGS) entry which is preliminary data.</text>
</comment>
<feature type="transmembrane region" description="Helical" evidence="6">
    <location>
        <begin position="241"/>
        <end position="262"/>
    </location>
</feature>
<feature type="transmembrane region" description="Helical" evidence="6">
    <location>
        <begin position="362"/>
        <end position="387"/>
    </location>
</feature>
<keyword evidence="2" id="KW-1003">Cell membrane</keyword>
<dbReference type="Pfam" id="PF12698">
    <property type="entry name" value="ABC2_membrane_3"/>
    <property type="match status" value="1"/>
</dbReference>
<keyword evidence="3 6" id="KW-0812">Transmembrane</keyword>
<dbReference type="InterPro" id="IPR013525">
    <property type="entry name" value="ABC2_TM"/>
</dbReference>
<dbReference type="PANTHER" id="PTHR30294:SF29">
    <property type="entry name" value="MULTIDRUG ABC TRANSPORTER PERMEASE YBHS-RELATED"/>
    <property type="match status" value="1"/>
</dbReference>
<keyword evidence="4 6" id="KW-1133">Transmembrane helix</keyword>
<reference evidence="9" key="1">
    <citation type="submission" date="2023-06" db="EMBL/GenBank/DDBJ databases">
        <title>Identification and characterization of horizontal gene transfer across gut microbiota members of farm animals based on homology search.</title>
        <authorList>
            <person name="Zeman M."/>
            <person name="Kubasova T."/>
            <person name="Jahodarova E."/>
            <person name="Nykrynova M."/>
            <person name="Rychlik I."/>
        </authorList>
    </citation>
    <scope>NUCLEOTIDE SEQUENCE [LARGE SCALE GENOMIC DNA]</scope>
    <source>
        <strain evidence="9">154_Feed</strain>
    </source>
</reference>
<comment type="subcellular location">
    <subcellularLocation>
        <location evidence="1">Cell membrane</location>
        <topology evidence="1">Multi-pass membrane protein</topology>
    </subcellularLocation>
</comment>
<dbReference type="Proteomes" id="UP001529421">
    <property type="component" value="Unassembled WGS sequence"/>
</dbReference>
<evidence type="ECO:0000256" key="6">
    <source>
        <dbReference type="SAM" id="Phobius"/>
    </source>
</evidence>
<evidence type="ECO:0000256" key="5">
    <source>
        <dbReference type="ARBA" id="ARBA00023136"/>
    </source>
</evidence>
<feature type="transmembrane region" description="Helical" evidence="6">
    <location>
        <begin position="274"/>
        <end position="296"/>
    </location>
</feature>
<protein>
    <submittedName>
        <fullName evidence="8">ABC transporter permease</fullName>
    </submittedName>
</protein>
<evidence type="ECO:0000256" key="4">
    <source>
        <dbReference type="ARBA" id="ARBA00022989"/>
    </source>
</evidence>
<feature type="transmembrane region" description="Helical" evidence="6">
    <location>
        <begin position="308"/>
        <end position="326"/>
    </location>
</feature>
<feature type="transmembrane region" description="Helical" evidence="6">
    <location>
        <begin position="190"/>
        <end position="214"/>
    </location>
</feature>
<evidence type="ECO:0000256" key="2">
    <source>
        <dbReference type="ARBA" id="ARBA00022475"/>
    </source>
</evidence>
<gene>
    <name evidence="8" type="ORF">QUW28_05745</name>
</gene>
<proteinExistence type="predicted"/>
<keyword evidence="5 6" id="KW-0472">Membrane</keyword>
<evidence type="ECO:0000256" key="3">
    <source>
        <dbReference type="ARBA" id="ARBA00022692"/>
    </source>
</evidence>
<accession>A0ABT7V920</accession>
<name>A0ABT7V920_9ACTN</name>
<evidence type="ECO:0000313" key="9">
    <source>
        <dbReference type="Proteomes" id="UP001529421"/>
    </source>
</evidence>
<organism evidence="8 9">
    <name type="scientific">Enorma phocaeensis</name>
    <dbReference type="NCBI Taxonomy" id="1871019"/>
    <lineage>
        <taxon>Bacteria</taxon>
        <taxon>Bacillati</taxon>
        <taxon>Actinomycetota</taxon>
        <taxon>Coriobacteriia</taxon>
        <taxon>Coriobacteriales</taxon>
        <taxon>Coriobacteriaceae</taxon>
        <taxon>Enorma</taxon>
    </lineage>
</organism>
<dbReference type="RefSeq" id="WP_289545087.1">
    <property type="nucleotide sequence ID" value="NZ_JAUDDZ010000006.1"/>
</dbReference>
<feature type="domain" description="ABC-2 type transporter transmembrane" evidence="7">
    <location>
        <begin position="38"/>
        <end position="386"/>
    </location>
</feature>
<evidence type="ECO:0000259" key="7">
    <source>
        <dbReference type="Pfam" id="PF12698"/>
    </source>
</evidence>
<dbReference type="PANTHER" id="PTHR30294">
    <property type="entry name" value="MEMBRANE COMPONENT OF ABC TRANSPORTER YHHJ-RELATED"/>
    <property type="match status" value="1"/>
</dbReference>
<keyword evidence="9" id="KW-1185">Reference proteome</keyword>
<evidence type="ECO:0000256" key="1">
    <source>
        <dbReference type="ARBA" id="ARBA00004651"/>
    </source>
</evidence>
<evidence type="ECO:0000313" key="8">
    <source>
        <dbReference type="EMBL" id="MDM8275004.1"/>
    </source>
</evidence>